<dbReference type="AlphaFoldDB" id="A0AB34JSH9"/>
<sequence>MAGLHLRASRLRLACEEHQCAILAAGGVDAGFHPESLAVLTYLFGAPTPASAEEAPSAADAKFSDLVLLLTPSSLRLYCGAAAWDELRTLLELLPSPLSLEAYVPSPSASEEEQAELKLHATREMLALTASEGLRLAYGTAAHAAWPLLLAASAAAPPPAHARALEALGECTCACDASALRRGGALAQGERALHGAWAHLAAKLDQLEAYDRLGLSAAALSRALVEPPSGAPPPANLPPPPPPPSGGAAADGAPFDGVWAGAATAAAVRAPADQKAALHSAGSGRSRAIHAIGRASSAGGVLSCARTLFFSNGRVPHHWQHRVFSDGEVFDPLVEDEVPEVDRADETCRLMQLYCLLVAGADDIVAAAAAAAPKRLPAADATALLHAQLAKAVTAGLLPEGAPLAEAELRVRLLDGRACGDTVPSHWGVHTVSCRLDGAPAVGGFPEEKGALLFEDSFALDEEGAVVRLCGAVPRLLCWAADGAEESEARQVCAAVDGNLVCADLRAPIERLRAGEHHVLQTLCAPAERGAVLLTDSPWLPLVHGELRLFSGGIAFHCERHGPLLLPFRIHLAAAASVELESGRTLVLLRQKPDTHAYGPLAHLPRRAGGELPDIESLKEGTARPHALALALVLNPDTPLHRHATEIVWPIWKQLFTECNIACDVLTAPPKEFHAALFTLQTEEIGFVQPPSSVGMRE</sequence>
<reference evidence="2 3" key="1">
    <citation type="journal article" date="2024" name="Science">
        <title>Giant polyketide synthase enzymes in the biosynthesis of giant marine polyether toxins.</title>
        <authorList>
            <person name="Fallon T.R."/>
            <person name="Shende V.V."/>
            <person name="Wierzbicki I.H."/>
            <person name="Pendleton A.L."/>
            <person name="Watervoot N.F."/>
            <person name="Auber R.P."/>
            <person name="Gonzalez D.J."/>
            <person name="Wisecaver J.H."/>
            <person name="Moore B.S."/>
        </authorList>
    </citation>
    <scope>NUCLEOTIDE SEQUENCE [LARGE SCALE GENOMIC DNA]</scope>
    <source>
        <strain evidence="2 3">12B1</strain>
    </source>
</reference>
<evidence type="ECO:0000256" key="1">
    <source>
        <dbReference type="SAM" id="MobiDB-lite"/>
    </source>
</evidence>
<evidence type="ECO:0000313" key="2">
    <source>
        <dbReference type="EMBL" id="KAL1525149.1"/>
    </source>
</evidence>
<dbReference type="Proteomes" id="UP001515480">
    <property type="component" value="Unassembled WGS sequence"/>
</dbReference>
<name>A0AB34JSH9_PRYPA</name>
<organism evidence="2 3">
    <name type="scientific">Prymnesium parvum</name>
    <name type="common">Toxic golden alga</name>
    <dbReference type="NCBI Taxonomy" id="97485"/>
    <lineage>
        <taxon>Eukaryota</taxon>
        <taxon>Haptista</taxon>
        <taxon>Haptophyta</taxon>
        <taxon>Prymnesiophyceae</taxon>
        <taxon>Prymnesiales</taxon>
        <taxon>Prymnesiaceae</taxon>
        <taxon>Prymnesium</taxon>
    </lineage>
</organism>
<keyword evidence="3" id="KW-1185">Reference proteome</keyword>
<proteinExistence type="predicted"/>
<evidence type="ECO:0000313" key="3">
    <source>
        <dbReference type="Proteomes" id="UP001515480"/>
    </source>
</evidence>
<protein>
    <recommendedName>
        <fullName evidence="4">Anaphase-promoting complex subunit 1</fullName>
    </recommendedName>
</protein>
<evidence type="ECO:0008006" key="4">
    <source>
        <dbReference type="Google" id="ProtNLM"/>
    </source>
</evidence>
<dbReference type="EMBL" id="JBGBPQ010000004">
    <property type="protein sequence ID" value="KAL1525149.1"/>
    <property type="molecule type" value="Genomic_DNA"/>
</dbReference>
<accession>A0AB34JSH9</accession>
<dbReference type="InterPro" id="IPR040342">
    <property type="entry name" value="DNAAF9"/>
</dbReference>
<gene>
    <name evidence="2" type="ORF">AB1Y20_020020</name>
</gene>
<feature type="region of interest" description="Disordered" evidence="1">
    <location>
        <begin position="225"/>
        <end position="253"/>
    </location>
</feature>
<comment type="caution">
    <text evidence="2">The sequence shown here is derived from an EMBL/GenBank/DDBJ whole genome shotgun (WGS) entry which is preliminary data.</text>
</comment>
<dbReference type="PANTHER" id="PTHR33664:SF1">
    <property type="entry name" value="DYNEIN AXONEMAL ASSEMBLY FACTOR 9"/>
    <property type="match status" value="1"/>
</dbReference>
<feature type="compositionally biased region" description="Pro residues" evidence="1">
    <location>
        <begin position="229"/>
        <end position="245"/>
    </location>
</feature>
<dbReference type="PANTHER" id="PTHR33664">
    <property type="entry name" value="RCG26366"/>
    <property type="match status" value="1"/>
</dbReference>